<evidence type="ECO:0000313" key="6">
    <source>
        <dbReference type="Proteomes" id="UP000006804"/>
    </source>
</evidence>
<organism evidence="5 6">
    <name type="scientific">Pseudothermotoga thermarum DSM 5069</name>
    <dbReference type="NCBI Taxonomy" id="688269"/>
    <lineage>
        <taxon>Bacteria</taxon>
        <taxon>Thermotogati</taxon>
        <taxon>Thermotogota</taxon>
        <taxon>Thermotogae</taxon>
        <taxon>Thermotogales</taxon>
        <taxon>Thermotogaceae</taxon>
        <taxon>Pseudothermotoga</taxon>
    </lineage>
</organism>
<proteinExistence type="predicted"/>
<keyword evidence="2 3" id="KW-0472">Membrane</keyword>
<gene>
    <name evidence="5" type="ORF">Theth_0117</name>
</gene>
<dbReference type="PANTHER" id="PTHR30627">
    <property type="entry name" value="PEPTIDOGLYCAN D,D-TRANSPEPTIDASE"/>
    <property type="match status" value="1"/>
</dbReference>
<dbReference type="OrthoDB" id="9757901at2"/>
<keyword evidence="6" id="KW-1185">Reference proteome</keyword>
<keyword evidence="3" id="KW-1133">Transmembrane helix</keyword>
<sequence length="591" mass="65810" precursor="true">MANNPTGTRVKFIFFLSCVFVGVGISNLILQGLGLPAVYSLTFKVPSTRGKIFDVYGRLCAYDEIVYSAYLDVDFLKSRFKERLMPHLKLLIANFSLPYSPEQLLSNSKRFVKLGQAKERDELLSKVPTELIPFVSIEYETVRKRFEDYGMGKILGKVIDGKGFGGVEEALNSTLARQKDGKIRIRYKGFLTTTLVIETIASPRNGKDISLTIDLDLQKIAYEEIKNAVQKNRAVSGGVIILETKTGKIRAMVTTREWNDAIMGYFEPGSAIKPIVYAIALEEKIVDLQTIFQCEGKIKPIDDVDIVVRDLYVHGKVDLTEALVESCNSATILLARQIKEKLGDYNYYQWLEKFGFGKPTKVQLAGEISGVLRKPESWSKIDFAMISIGQSIGTTPLQFAAAFNTIANRGVYVAPTIIEDFETEKRKVLSPEVCDKIVQILHQVVERGTGVRAKVPNVGIAGKTGTAQKVAAGEDKYYSIFAGFFPYEDPQYTILVWLDEPSANAYLAGEVAAPIFAKIVQRITKLSREQVISFQEGLMPDLRGLTVKDALFILKQLNVEEIEIVGTGIVKNQYPPPGSVELEKVILFLGY</sequence>
<dbReference type="Gene3D" id="3.40.710.10">
    <property type="entry name" value="DD-peptidase/beta-lactamase superfamily"/>
    <property type="match status" value="1"/>
</dbReference>
<reference evidence="5 6" key="1">
    <citation type="submission" date="2010-11" db="EMBL/GenBank/DDBJ databases">
        <title>The complete genome of Thermotoga thermarum DSM 5069.</title>
        <authorList>
            <consortium name="US DOE Joint Genome Institute (JGI-PGF)"/>
            <person name="Lucas S."/>
            <person name="Copeland A."/>
            <person name="Lapidus A."/>
            <person name="Bruce D."/>
            <person name="Goodwin L."/>
            <person name="Pitluck S."/>
            <person name="Kyrpides N."/>
            <person name="Mavromatis K."/>
            <person name="Ivanova N."/>
            <person name="Zeytun A."/>
            <person name="Brettin T."/>
            <person name="Detter J.C."/>
            <person name="Tapia R."/>
            <person name="Han C."/>
            <person name="Land M."/>
            <person name="Hauser L."/>
            <person name="Markowitz V."/>
            <person name="Cheng J.-F."/>
            <person name="Hugenholtz P."/>
            <person name="Woyke T."/>
            <person name="Wu D."/>
            <person name="Spring S."/>
            <person name="Schroeder M."/>
            <person name="Brambilla E."/>
            <person name="Klenk H.-P."/>
            <person name="Eisen J.A."/>
        </authorList>
    </citation>
    <scope>NUCLEOTIDE SEQUENCE [LARGE SCALE GENOMIC DNA]</scope>
    <source>
        <strain evidence="5 6">DSM 5069</strain>
    </source>
</reference>
<dbReference type="EMBL" id="CP002351">
    <property type="protein sequence ID" value="AEH50221.1"/>
    <property type="molecule type" value="Genomic_DNA"/>
</dbReference>
<dbReference type="Gene3D" id="3.30.450.330">
    <property type="match status" value="1"/>
</dbReference>
<keyword evidence="3" id="KW-0812">Transmembrane</keyword>
<evidence type="ECO:0000256" key="3">
    <source>
        <dbReference type="SAM" id="Phobius"/>
    </source>
</evidence>
<dbReference type="eggNOG" id="COG0768">
    <property type="taxonomic scope" value="Bacteria"/>
</dbReference>
<dbReference type="SUPFAM" id="SSF56519">
    <property type="entry name" value="Penicillin binding protein dimerisation domain"/>
    <property type="match status" value="1"/>
</dbReference>
<dbReference type="SMART" id="SM00740">
    <property type="entry name" value="PASTA"/>
    <property type="match status" value="1"/>
</dbReference>
<protein>
    <submittedName>
        <fullName evidence="5">Penicillin-binding protein transpeptidase</fullName>
    </submittedName>
</protein>
<accession>F7YUN6</accession>
<dbReference type="PANTHER" id="PTHR30627:SF1">
    <property type="entry name" value="PEPTIDOGLYCAN D,D-TRANSPEPTIDASE FTSI"/>
    <property type="match status" value="1"/>
</dbReference>
<dbReference type="InterPro" id="IPR050515">
    <property type="entry name" value="Beta-lactam/transpept"/>
</dbReference>
<dbReference type="GO" id="GO:0005886">
    <property type="term" value="C:plasma membrane"/>
    <property type="evidence" value="ECO:0007669"/>
    <property type="project" value="TreeGrafter"/>
</dbReference>
<dbReference type="STRING" id="688269.Theth_0117"/>
<dbReference type="GO" id="GO:0008658">
    <property type="term" value="F:penicillin binding"/>
    <property type="evidence" value="ECO:0007669"/>
    <property type="project" value="InterPro"/>
</dbReference>
<dbReference type="InterPro" id="IPR036138">
    <property type="entry name" value="PBP_dimer_sf"/>
</dbReference>
<dbReference type="InterPro" id="IPR001460">
    <property type="entry name" value="PCN-bd_Tpept"/>
</dbReference>
<feature type="transmembrane region" description="Helical" evidence="3">
    <location>
        <begin position="12"/>
        <end position="39"/>
    </location>
</feature>
<feature type="domain" description="PASTA" evidence="4">
    <location>
        <begin position="533"/>
        <end position="591"/>
    </location>
</feature>
<dbReference type="Pfam" id="PF03793">
    <property type="entry name" value="PASTA"/>
    <property type="match status" value="1"/>
</dbReference>
<dbReference type="KEGG" id="tta:Theth_0117"/>
<evidence type="ECO:0000256" key="1">
    <source>
        <dbReference type="ARBA" id="ARBA00004370"/>
    </source>
</evidence>
<dbReference type="Pfam" id="PF00905">
    <property type="entry name" value="Transpeptidase"/>
    <property type="match status" value="1"/>
</dbReference>
<evidence type="ECO:0000313" key="5">
    <source>
        <dbReference type="EMBL" id="AEH50221.1"/>
    </source>
</evidence>
<dbReference type="InterPro" id="IPR005543">
    <property type="entry name" value="PASTA_dom"/>
</dbReference>
<dbReference type="AlphaFoldDB" id="F7YUN6"/>
<dbReference type="InterPro" id="IPR012338">
    <property type="entry name" value="Beta-lactam/transpept-like"/>
</dbReference>
<comment type="subcellular location">
    <subcellularLocation>
        <location evidence="1">Membrane</location>
    </subcellularLocation>
</comment>
<evidence type="ECO:0000256" key="2">
    <source>
        <dbReference type="ARBA" id="ARBA00023136"/>
    </source>
</evidence>
<dbReference type="GO" id="GO:0071555">
    <property type="term" value="P:cell wall organization"/>
    <property type="evidence" value="ECO:0007669"/>
    <property type="project" value="TreeGrafter"/>
</dbReference>
<dbReference type="PATRIC" id="fig|688269.3.peg.119"/>
<dbReference type="HOGENOM" id="CLU_009289_6_0_0"/>
<dbReference type="CDD" id="cd06575">
    <property type="entry name" value="PASTA_Pbp2x-like_2"/>
    <property type="match status" value="1"/>
</dbReference>
<name>F7YUN6_9THEM</name>
<dbReference type="SUPFAM" id="SSF54184">
    <property type="entry name" value="Penicillin-binding protein 2x (pbp-2x), c-terminal domain"/>
    <property type="match status" value="1"/>
</dbReference>
<dbReference type="PROSITE" id="PS51178">
    <property type="entry name" value="PASTA"/>
    <property type="match status" value="1"/>
</dbReference>
<dbReference type="Gene3D" id="3.90.1310.10">
    <property type="entry name" value="Penicillin-binding protein 2a (Domain 2)"/>
    <property type="match status" value="1"/>
</dbReference>
<dbReference type="Proteomes" id="UP000006804">
    <property type="component" value="Chromosome"/>
</dbReference>
<dbReference type="SUPFAM" id="SSF56601">
    <property type="entry name" value="beta-lactamase/transpeptidase-like"/>
    <property type="match status" value="1"/>
</dbReference>
<evidence type="ECO:0000259" key="4">
    <source>
        <dbReference type="PROSITE" id="PS51178"/>
    </source>
</evidence>